<evidence type="ECO:0000313" key="9">
    <source>
        <dbReference type="Proteomes" id="UP000807825"/>
    </source>
</evidence>
<dbReference type="InterPro" id="IPR013785">
    <property type="entry name" value="Aldolase_TIM"/>
</dbReference>
<evidence type="ECO:0000256" key="1">
    <source>
        <dbReference type="ARBA" id="ARBA00001966"/>
    </source>
</evidence>
<dbReference type="InterPro" id="IPR026351">
    <property type="entry name" value="rSAM_ArsS-like"/>
</dbReference>
<feature type="domain" description="Radical SAM core" evidence="6">
    <location>
        <begin position="44"/>
        <end position="179"/>
    </location>
</feature>
<dbReference type="Gene3D" id="3.20.20.70">
    <property type="entry name" value="Aldolase class I"/>
    <property type="match status" value="1"/>
</dbReference>
<dbReference type="Pfam" id="PF12345">
    <property type="entry name" value="DUF3641"/>
    <property type="match status" value="1"/>
</dbReference>
<comment type="caution">
    <text evidence="8">The sequence shown here is derived from an EMBL/GenBank/DDBJ whole genome shotgun (WGS) entry which is preliminary data.</text>
</comment>
<dbReference type="SUPFAM" id="SSF102114">
    <property type="entry name" value="Radical SAM enzymes"/>
    <property type="match status" value="1"/>
</dbReference>
<dbReference type="PANTHER" id="PTHR43728:SF1">
    <property type="entry name" value="FE-S OXIDOREDUCTASE"/>
    <property type="match status" value="1"/>
</dbReference>
<dbReference type="CDD" id="cd01335">
    <property type="entry name" value="Radical_SAM"/>
    <property type="match status" value="1"/>
</dbReference>
<dbReference type="GO" id="GO:0003824">
    <property type="term" value="F:catalytic activity"/>
    <property type="evidence" value="ECO:0007669"/>
    <property type="project" value="InterPro"/>
</dbReference>
<evidence type="ECO:0000313" key="8">
    <source>
        <dbReference type="EMBL" id="MBI5248742.1"/>
    </source>
</evidence>
<sequence length="328" mass="36309">MHQNQAPTDKEASAEKIQVELFSRTLARHGLDLRKGETSTLQINVGLLCNQMCRHCHLEAGASRSELMDRDTIDEVVAYAKRARFQVVDITRGAPEMNPHLGCLIETIAPLTPRLMLRANLTALAQQDTDYLRELCTVNRVVIVASFPSISGSRTDSLRGKGVLEKSVAMLKKLNELGYGMDGTGLELNLVSNPTGAFLPVSQSQAEKRFKADLRRKWGLAFNNLFTSANVPLGRFLVWQRDSGNLESYMQKLSARFNPCTIEGLMCRTFVSVNWDGYLYDCDFNLARGAYLGGRKRHVSEMAGLPEPGTRIPTGNHCYACTAGSGFT</sequence>
<evidence type="ECO:0000256" key="2">
    <source>
        <dbReference type="ARBA" id="ARBA00022691"/>
    </source>
</evidence>
<keyword evidence="4" id="KW-0408">Iron</keyword>
<dbReference type="GO" id="GO:0051536">
    <property type="term" value="F:iron-sulfur cluster binding"/>
    <property type="evidence" value="ECO:0007669"/>
    <property type="project" value="UniProtKB-KW"/>
</dbReference>
<comment type="cofactor">
    <cofactor evidence="1">
        <name>[4Fe-4S] cluster</name>
        <dbReference type="ChEBI" id="CHEBI:49883"/>
    </cofactor>
</comment>
<keyword evidence="2" id="KW-0949">S-adenosyl-L-methionine</keyword>
<dbReference type="GO" id="GO:0046872">
    <property type="term" value="F:metal ion binding"/>
    <property type="evidence" value="ECO:0007669"/>
    <property type="project" value="UniProtKB-KW"/>
</dbReference>
<dbReference type="EMBL" id="JACRDE010000135">
    <property type="protein sequence ID" value="MBI5248742.1"/>
    <property type="molecule type" value="Genomic_DNA"/>
</dbReference>
<evidence type="ECO:0000256" key="5">
    <source>
        <dbReference type="ARBA" id="ARBA00023014"/>
    </source>
</evidence>
<gene>
    <name evidence="8" type="primary">arsS</name>
    <name evidence="8" type="ORF">HY912_04540</name>
</gene>
<evidence type="ECO:0000259" key="6">
    <source>
        <dbReference type="Pfam" id="PF04055"/>
    </source>
</evidence>
<accession>A0A9D6Z2N0</accession>
<dbReference type="AlphaFoldDB" id="A0A9D6Z2N0"/>
<name>A0A9D6Z2N0_9BACT</name>
<reference evidence="8" key="1">
    <citation type="submission" date="2020-07" db="EMBL/GenBank/DDBJ databases">
        <title>Huge and variable diversity of episymbiotic CPR bacteria and DPANN archaea in groundwater ecosystems.</title>
        <authorList>
            <person name="He C.Y."/>
            <person name="Keren R."/>
            <person name="Whittaker M."/>
            <person name="Farag I.F."/>
            <person name="Doudna J."/>
            <person name="Cate J.H.D."/>
            <person name="Banfield J.F."/>
        </authorList>
    </citation>
    <scope>NUCLEOTIDE SEQUENCE</scope>
    <source>
        <strain evidence="8">NC_groundwater_1664_Pr3_B-0.1um_52_9</strain>
    </source>
</reference>
<protein>
    <submittedName>
        <fullName evidence="8">Arsenosugar biosynthesis radical SAM protein ArsS</fullName>
    </submittedName>
</protein>
<evidence type="ECO:0000256" key="3">
    <source>
        <dbReference type="ARBA" id="ARBA00022723"/>
    </source>
</evidence>
<organism evidence="8 9">
    <name type="scientific">Desulfomonile tiedjei</name>
    <dbReference type="NCBI Taxonomy" id="2358"/>
    <lineage>
        <taxon>Bacteria</taxon>
        <taxon>Pseudomonadati</taxon>
        <taxon>Thermodesulfobacteriota</taxon>
        <taxon>Desulfomonilia</taxon>
        <taxon>Desulfomonilales</taxon>
        <taxon>Desulfomonilaceae</taxon>
        <taxon>Desulfomonile</taxon>
    </lineage>
</organism>
<dbReference type="NCBIfam" id="TIGR04167">
    <property type="entry name" value="rSAM_SeCys"/>
    <property type="match status" value="1"/>
</dbReference>
<dbReference type="Proteomes" id="UP000807825">
    <property type="component" value="Unassembled WGS sequence"/>
</dbReference>
<evidence type="ECO:0000259" key="7">
    <source>
        <dbReference type="Pfam" id="PF12345"/>
    </source>
</evidence>
<dbReference type="InterPro" id="IPR007197">
    <property type="entry name" value="rSAM"/>
</dbReference>
<evidence type="ECO:0000256" key="4">
    <source>
        <dbReference type="ARBA" id="ARBA00023004"/>
    </source>
</evidence>
<dbReference type="InterPro" id="IPR058240">
    <property type="entry name" value="rSAM_sf"/>
</dbReference>
<dbReference type="PANTHER" id="PTHR43728">
    <property type="entry name" value="SLR0304 PROTEIN"/>
    <property type="match status" value="1"/>
</dbReference>
<keyword evidence="5" id="KW-0411">Iron-sulfur</keyword>
<dbReference type="SFLD" id="SFLDS00029">
    <property type="entry name" value="Radical_SAM"/>
    <property type="match status" value="1"/>
</dbReference>
<feature type="domain" description="Arsenosugar biosynthesis radical SAM protein ArsS-like C-terminal" evidence="7">
    <location>
        <begin position="199"/>
        <end position="327"/>
    </location>
</feature>
<keyword evidence="3" id="KW-0479">Metal-binding</keyword>
<proteinExistence type="predicted"/>
<dbReference type="Pfam" id="PF04055">
    <property type="entry name" value="Radical_SAM"/>
    <property type="match status" value="1"/>
</dbReference>
<dbReference type="InterPro" id="IPR024521">
    <property type="entry name" value="ArsS-like_C"/>
</dbReference>